<proteinExistence type="predicted"/>
<dbReference type="Proteomes" id="UP000245657">
    <property type="component" value="Unassembled WGS sequence"/>
</dbReference>
<sequence>MVSVSRSHFVNGALEGISYMPFRRIRPRSFQSFEQIDLLIPPGYEDNSITNNLEKEDFSEFKRPGDVGSYLGYEA</sequence>
<comment type="caution">
    <text evidence="1">The sequence shown here is derived from an EMBL/GenBank/DDBJ whole genome shotgun (WGS) entry which is preliminary data.</text>
</comment>
<gene>
    <name evidence="1" type="ORF">DK846_13445</name>
</gene>
<reference evidence="1 2" key="1">
    <citation type="submission" date="2018-05" db="EMBL/GenBank/DDBJ databases">
        <title>Draft genome of Methanospirillum lacunae Ki8-1.</title>
        <authorList>
            <person name="Dueholm M.S."/>
            <person name="Nielsen P.H."/>
            <person name="Bakmann L.F."/>
            <person name="Otzen D.E."/>
        </authorList>
    </citation>
    <scope>NUCLEOTIDE SEQUENCE [LARGE SCALE GENOMIC DNA]</scope>
    <source>
        <strain evidence="1 2">Ki8-1</strain>
    </source>
</reference>
<dbReference type="AlphaFoldDB" id="A0A2V2N640"/>
<evidence type="ECO:0000313" key="1">
    <source>
        <dbReference type="EMBL" id="PWR70981.1"/>
    </source>
</evidence>
<accession>A0A2V2N640</accession>
<evidence type="ECO:0000313" key="2">
    <source>
        <dbReference type="Proteomes" id="UP000245657"/>
    </source>
</evidence>
<dbReference type="EMBL" id="QGMY01000009">
    <property type="protein sequence ID" value="PWR70981.1"/>
    <property type="molecule type" value="Genomic_DNA"/>
</dbReference>
<keyword evidence="2" id="KW-1185">Reference proteome</keyword>
<protein>
    <submittedName>
        <fullName evidence="1">Uncharacterized protein</fullName>
    </submittedName>
</protein>
<organism evidence="1 2">
    <name type="scientific">Methanospirillum lacunae</name>
    <dbReference type="NCBI Taxonomy" id="668570"/>
    <lineage>
        <taxon>Archaea</taxon>
        <taxon>Methanobacteriati</taxon>
        <taxon>Methanobacteriota</taxon>
        <taxon>Stenosarchaea group</taxon>
        <taxon>Methanomicrobia</taxon>
        <taxon>Methanomicrobiales</taxon>
        <taxon>Methanospirillaceae</taxon>
        <taxon>Methanospirillum</taxon>
    </lineage>
</organism>
<name>A0A2V2N640_9EURY</name>